<feature type="transmembrane region" description="Helical" evidence="1">
    <location>
        <begin position="101"/>
        <end position="120"/>
    </location>
</feature>
<evidence type="ECO:0000313" key="2">
    <source>
        <dbReference type="EMBL" id="GIY67123.1"/>
    </source>
</evidence>
<evidence type="ECO:0000256" key="1">
    <source>
        <dbReference type="SAM" id="Phobius"/>
    </source>
</evidence>
<gene>
    <name evidence="2" type="ORF">CEXT_680101</name>
</gene>
<dbReference type="Proteomes" id="UP001054945">
    <property type="component" value="Unassembled WGS sequence"/>
</dbReference>
<evidence type="ECO:0000313" key="3">
    <source>
        <dbReference type="Proteomes" id="UP001054945"/>
    </source>
</evidence>
<accession>A0AAV4VAS0</accession>
<organism evidence="2 3">
    <name type="scientific">Caerostris extrusa</name>
    <name type="common">Bark spider</name>
    <name type="synonym">Caerostris bankana</name>
    <dbReference type="NCBI Taxonomy" id="172846"/>
    <lineage>
        <taxon>Eukaryota</taxon>
        <taxon>Metazoa</taxon>
        <taxon>Ecdysozoa</taxon>
        <taxon>Arthropoda</taxon>
        <taxon>Chelicerata</taxon>
        <taxon>Arachnida</taxon>
        <taxon>Araneae</taxon>
        <taxon>Araneomorphae</taxon>
        <taxon>Entelegynae</taxon>
        <taxon>Araneoidea</taxon>
        <taxon>Araneidae</taxon>
        <taxon>Caerostris</taxon>
    </lineage>
</organism>
<sequence>MVSGSAPKRAGVVKDAPEDFWRRTWRCLSSFRCPGNGSEVSFFPLSLPENVSVLCPLFIYFSLAPALLKLPPCSSLRGAGRIFVCRIPRLLPDERNLEPEGYCWVFEVVWSLLFLFFLFLSF</sequence>
<reference evidence="2 3" key="1">
    <citation type="submission" date="2021-06" db="EMBL/GenBank/DDBJ databases">
        <title>Caerostris extrusa draft genome.</title>
        <authorList>
            <person name="Kono N."/>
            <person name="Arakawa K."/>
        </authorList>
    </citation>
    <scope>NUCLEOTIDE SEQUENCE [LARGE SCALE GENOMIC DNA]</scope>
</reference>
<keyword evidence="1" id="KW-0812">Transmembrane</keyword>
<keyword evidence="3" id="KW-1185">Reference proteome</keyword>
<name>A0AAV4VAS0_CAEEX</name>
<dbReference type="AlphaFoldDB" id="A0AAV4VAS0"/>
<evidence type="ECO:0008006" key="4">
    <source>
        <dbReference type="Google" id="ProtNLM"/>
    </source>
</evidence>
<comment type="caution">
    <text evidence="2">The sequence shown here is derived from an EMBL/GenBank/DDBJ whole genome shotgun (WGS) entry which is preliminary data.</text>
</comment>
<dbReference type="EMBL" id="BPLR01014204">
    <property type="protein sequence ID" value="GIY67123.1"/>
    <property type="molecule type" value="Genomic_DNA"/>
</dbReference>
<proteinExistence type="predicted"/>
<protein>
    <recommendedName>
        <fullName evidence="4">Transmembrane protein</fullName>
    </recommendedName>
</protein>
<keyword evidence="1" id="KW-1133">Transmembrane helix</keyword>
<keyword evidence="1" id="KW-0472">Membrane</keyword>